<dbReference type="EMBL" id="JAFELM010000028">
    <property type="protein sequence ID" value="MBM6617816.1"/>
    <property type="molecule type" value="Genomic_DNA"/>
</dbReference>
<dbReference type="PROSITE" id="PS51257">
    <property type="entry name" value="PROKAR_LIPOPROTEIN"/>
    <property type="match status" value="1"/>
</dbReference>
<keyword evidence="5" id="KW-0472">Membrane</keyword>
<sequence>MKPHNRIYSLTFCFVLMLWILTGCWDNKDINHRLLPVAVGIKKIDNEYMVMLDIPEPTGGSKKTKIVSAKEETISKAVDTISKNMESDVDLLHVKLILIQRGTAEDGVKDIIAGFMRSREVSPKALVAVCDQDINEFFTEIEKTTAEKGLSTYNFFEKNAGWNPDIALTRIWEVYRGIHSYTHDVAIPMIRSGKSTPMEQVGSAILKNGKMVEEISSNETLLYNVFKGESSHGEIEVMEHATVMILSSKIAHESFLQNRIPYMISLIKMKVVIIETKGDPSSNLIKKEMNTVLSKRFQELFLKLQKSEADIFGVGQFYRNQIPRKELKNWRSDYYKNMKMDIQLKIEIQNEGYLKTT</sequence>
<keyword evidence="11" id="KW-1185">Reference proteome</keyword>
<dbReference type="RefSeq" id="WP_204203388.1">
    <property type="nucleotide sequence ID" value="NZ_JAFELM010000028.1"/>
</dbReference>
<keyword evidence="7" id="KW-0449">Lipoprotein</keyword>
<keyword evidence="4" id="KW-0732">Signal</keyword>
<dbReference type="NCBIfam" id="TIGR02887">
    <property type="entry name" value="spore_ger_x_C"/>
    <property type="match status" value="1"/>
</dbReference>
<protein>
    <submittedName>
        <fullName evidence="10">Ger(X)C family spore germination protein</fullName>
    </submittedName>
</protein>
<evidence type="ECO:0000259" key="9">
    <source>
        <dbReference type="Pfam" id="PF25198"/>
    </source>
</evidence>
<feature type="domain" description="Spore germination protein N-terminal" evidence="9">
    <location>
        <begin position="26"/>
        <end position="191"/>
    </location>
</feature>
<dbReference type="PANTHER" id="PTHR35789:SF1">
    <property type="entry name" value="SPORE GERMINATION PROTEIN B3"/>
    <property type="match status" value="1"/>
</dbReference>
<evidence type="ECO:0000256" key="6">
    <source>
        <dbReference type="ARBA" id="ARBA00023139"/>
    </source>
</evidence>
<evidence type="ECO:0000256" key="5">
    <source>
        <dbReference type="ARBA" id="ARBA00023136"/>
    </source>
</evidence>
<dbReference type="Pfam" id="PF25198">
    <property type="entry name" value="Spore_GerAC_N"/>
    <property type="match status" value="1"/>
</dbReference>
<gene>
    <name evidence="10" type="ORF">JR050_09065</name>
</gene>
<comment type="similarity">
    <text evidence="2">Belongs to the GerABKC lipoprotein family.</text>
</comment>
<organism evidence="10 11">
    <name type="scientific">Bacillus suaedaesalsae</name>
    <dbReference type="NCBI Taxonomy" id="2810349"/>
    <lineage>
        <taxon>Bacteria</taxon>
        <taxon>Bacillati</taxon>
        <taxon>Bacillota</taxon>
        <taxon>Bacilli</taxon>
        <taxon>Bacillales</taxon>
        <taxon>Bacillaceae</taxon>
        <taxon>Bacillus</taxon>
    </lineage>
</organism>
<evidence type="ECO:0000256" key="4">
    <source>
        <dbReference type="ARBA" id="ARBA00022729"/>
    </source>
</evidence>
<keyword evidence="3" id="KW-0309">Germination</keyword>
<dbReference type="InterPro" id="IPR046953">
    <property type="entry name" value="Spore_GerAC-like_C"/>
</dbReference>
<keyword evidence="6" id="KW-0564">Palmitate</keyword>
<name>A0ABS2DJT9_9BACI</name>
<evidence type="ECO:0000313" key="10">
    <source>
        <dbReference type="EMBL" id="MBM6617816.1"/>
    </source>
</evidence>
<dbReference type="InterPro" id="IPR038501">
    <property type="entry name" value="Spore_GerAC_C_sf"/>
</dbReference>
<dbReference type="InterPro" id="IPR008844">
    <property type="entry name" value="Spore_GerAC-like"/>
</dbReference>
<proteinExistence type="inferred from homology"/>
<feature type="domain" description="Spore germination GerAC-like C-terminal" evidence="8">
    <location>
        <begin position="202"/>
        <end position="352"/>
    </location>
</feature>
<evidence type="ECO:0000256" key="1">
    <source>
        <dbReference type="ARBA" id="ARBA00004635"/>
    </source>
</evidence>
<evidence type="ECO:0000256" key="3">
    <source>
        <dbReference type="ARBA" id="ARBA00022544"/>
    </source>
</evidence>
<evidence type="ECO:0000259" key="8">
    <source>
        <dbReference type="Pfam" id="PF05504"/>
    </source>
</evidence>
<accession>A0ABS2DJT9</accession>
<comment type="caution">
    <text evidence="10">The sequence shown here is derived from an EMBL/GenBank/DDBJ whole genome shotgun (WGS) entry which is preliminary data.</text>
</comment>
<reference evidence="10 11" key="1">
    <citation type="submission" date="2021-02" db="EMBL/GenBank/DDBJ databases">
        <title>Bacillus sp. RD4P76, an endophyte from a halophyte.</title>
        <authorList>
            <person name="Sun J.-Q."/>
        </authorList>
    </citation>
    <scope>NUCLEOTIDE SEQUENCE [LARGE SCALE GENOMIC DNA]</scope>
    <source>
        <strain evidence="10 11">RD4P76</strain>
    </source>
</reference>
<dbReference type="PANTHER" id="PTHR35789">
    <property type="entry name" value="SPORE GERMINATION PROTEIN B3"/>
    <property type="match status" value="1"/>
</dbReference>
<evidence type="ECO:0000256" key="2">
    <source>
        <dbReference type="ARBA" id="ARBA00007886"/>
    </source>
</evidence>
<dbReference type="InterPro" id="IPR057336">
    <property type="entry name" value="GerAC_N"/>
</dbReference>
<dbReference type="Gene3D" id="3.30.300.210">
    <property type="entry name" value="Nutrient germinant receptor protein C, domain 3"/>
    <property type="match status" value="1"/>
</dbReference>
<comment type="subcellular location">
    <subcellularLocation>
        <location evidence="1">Membrane</location>
        <topology evidence="1">Lipid-anchor</topology>
    </subcellularLocation>
</comment>
<evidence type="ECO:0000313" key="11">
    <source>
        <dbReference type="Proteomes" id="UP001518925"/>
    </source>
</evidence>
<dbReference type="Proteomes" id="UP001518925">
    <property type="component" value="Unassembled WGS sequence"/>
</dbReference>
<dbReference type="Pfam" id="PF05504">
    <property type="entry name" value="Spore_GerAC"/>
    <property type="match status" value="1"/>
</dbReference>
<evidence type="ECO:0000256" key="7">
    <source>
        <dbReference type="ARBA" id="ARBA00023288"/>
    </source>
</evidence>